<name>A0A7X2N0U3_9CLOT</name>
<dbReference type="SUPFAM" id="SSF52540">
    <property type="entry name" value="P-loop containing nucleoside triphosphate hydrolases"/>
    <property type="match status" value="2"/>
</dbReference>
<dbReference type="InterPro" id="IPR003593">
    <property type="entry name" value="AAA+_ATPase"/>
</dbReference>
<dbReference type="AlphaFoldDB" id="A0A7X2N0U3"/>
<dbReference type="SMART" id="SM00382">
    <property type="entry name" value="AAA"/>
    <property type="match status" value="2"/>
</dbReference>
<dbReference type="InterPro" id="IPR027417">
    <property type="entry name" value="P-loop_NTPase"/>
</dbReference>
<dbReference type="Gene3D" id="3.40.50.300">
    <property type="entry name" value="P-loop containing nucleotide triphosphate hydrolases"/>
    <property type="match status" value="2"/>
</dbReference>
<dbReference type="PROSITE" id="PS00211">
    <property type="entry name" value="ABC_TRANSPORTER_1"/>
    <property type="match status" value="2"/>
</dbReference>
<dbReference type="PANTHER" id="PTHR19211:SF14">
    <property type="entry name" value="ATP-BINDING CASSETTE SUB-FAMILY F MEMBER 1"/>
    <property type="match status" value="1"/>
</dbReference>
<dbReference type="GO" id="GO:0016887">
    <property type="term" value="F:ATP hydrolysis activity"/>
    <property type="evidence" value="ECO:0007669"/>
    <property type="project" value="InterPro"/>
</dbReference>
<keyword evidence="3 6" id="KW-0067">ATP-binding</keyword>
<protein>
    <submittedName>
        <fullName evidence="6">ABC-F family ATP-binding cassette domain-containing protein</fullName>
    </submittedName>
</protein>
<evidence type="ECO:0000256" key="2">
    <source>
        <dbReference type="ARBA" id="ARBA00022741"/>
    </source>
</evidence>
<dbReference type="InterPro" id="IPR003439">
    <property type="entry name" value="ABC_transporter-like_ATP-bd"/>
</dbReference>
<organism evidence="6 7">
    <name type="scientific">Inconstantimicrobium porci</name>
    <dbReference type="NCBI Taxonomy" id="2652291"/>
    <lineage>
        <taxon>Bacteria</taxon>
        <taxon>Bacillati</taxon>
        <taxon>Bacillota</taxon>
        <taxon>Clostridia</taxon>
        <taxon>Eubacteriales</taxon>
        <taxon>Clostridiaceae</taxon>
        <taxon>Inconstantimicrobium</taxon>
    </lineage>
</organism>
<keyword evidence="7" id="KW-1185">Reference proteome</keyword>
<sequence length="512" mass="59339">MLQIKNLNITHQKDLRTIIKDFSITLNDGDKAAVIGEEGNGKSTLLKLIYDENLVADYADYSGQIMKKGLIIGYLAQELSAEDKEKTAYEFCSKESSFFDISPKELSRICSELNIDIEMLYSDQKLKSFSGGEKVKLQIACLMIKNPDVLLLDEPSNDIDIDTLKWLEKFINKTNVPIMYISHDEVLLENTANIIVHLEQLQRKRVTRYTVKKSGYTDYVTERLRLFEHQAQVAKNERNEYEKQQEKFRQIQQKVEHQQNNISRGDPHGGKLLKKKMHSIKSQEKRFEKQYENFTEIPESEDAIFIKFSDNIEMPNGKTVLDYEKDKLMVDERVLSENIKLTIMGPQKVCIIGKNGAGKTTLIKDIYSKMTQRKDIKVFYMPQNYEDLLNFDETPIEFLSETYDKEENVRICTFLGSLRYTIEEMNHKISELSGGQKAKLLFLKMTMKGYDVLILDEPTRNFSPLSNPVIRKILKNFKGAIISVSHDRKYIKEVCTKVYELNENGIKTTDID</sequence>
<dbReference type="InterPro" id="IPR050611">
    <property type="entry name" value="ABCF"/>
</dbReference>
<evidence type="ECO:0000256" key="3">
    <source>
        <dbReference type="ARBA" id="ARBA00022840"/>
    </source>
</evidence>
<dbReference type="EMBL" id="VULX01000044">
    <property type="protein sequence ID" value="MSR92667.1"/>
    <property type="molecule type" value="Genomic_DNA"/>
</dbReference>
<gene>
    <name evidence="6" type="ORF">FYJ33_15165</name>
</gene>
<comment type="caution">
    <text evidence="6">The sequence shown here is derived from an EMBL/GenBank/DDBJ whole genome shotgun (WGS) entry which is preliminary data.</text>
</comment>
<evidence type="ECO:0000256" key="1">
    <source>
        <dbReference type="ARBA" id="ARBA00022737"/>
    </source>
</evidence>
<dbReference type="GO" id="GO:0005524">
    <property type="term" value="F:ATP binding"/>
    <property type="evidence" value="ECO:0007669"/>
    <property type="project" value="UniProtKB-KW"/>
</dbReference>
<dbReference type="InterPro" id="IPR017871">
    <property type="entry name" value="ABC_transporter-like_CS"/>
</dbReference>
<dbReference type="RefSeq" id="WP_154532774.1">
    <property type="nucleotide sequence ID" value="NZ_JAQXTV010000153.1"/>
</dbReference>
<dbReference type="PANTHER" id="PTHR19211">
    <property type="entry name" value="ATP-BINDING TRANSPORT PROTEIN-RELATED"/>
    <property type="match status" value="1"/>
</dbReference>
<keyword evidence="1" id="KW-0677">Repeat</keyword>
<reference evidence="6 7" key="1">
    <citation type="submission" date="2019-08" db="EMBL/GenBank/DDBJ databases">
        <title>In-depth cultivation of the pig gut microbiome towards novel bacterial diversity and tailored functional studies.</title>
        <authorList>
            <person name="Wylensek D."/>
            <person name="Hitch T.C.A."/>
            <person name="Clavel T."/>
        </authorList>
    </citation>
    <scope>NUCLEOTIDE SEQUENCE [LARGE SCALE GENOMIC DNA]</scope>
    <source>
        <strain evidence="6 7">WCA-383-APC-5B</strain>
    </source>
</reference>
<evidence type="ECO:0000313" key="6">
    <source>
        <dbReference type="EMBL" id="MSR92667.1"/>
    </source>
</evidence>
<proteinExistence type="predicted"/>
<accession>A0A7X2N0U3</accession>
<dbReference type="PROSITE" id="PS50893">
    <property type="entry name" value="ABC_TRANSPORTER_2"/>
    <property type="match status" value="1"/>
</dbReference>
<keyword evidence="4" id="KW-0175">Coiled coil</keyword>
<keyword evidence="2" id="KW-0547">Nucleotide-binding</keyword>
<dbReference type="Pfam" id="PF00005">
    <property type="entry name" value="ABC_tran"/>
    <property type="match status" value="2"/>
</dbReference>
<dbReference type="Proteomes" id="UP000460287">
    <property type="component" value="Unassembled WGS sequence"/>
</dbReference>
<feature type="domain" description="ABC transporter" evidence="5">
    <location>
        <begin position="2"/>
        <end position="239"/>
    </location>
</feature>
<evidence type="ECO:0000259" key="5">
    <source>
        <dbReference type="PROSITE" id="PS50893"/>
    </source>
</evidence>
<feature type="coiled-coil region" evidence="4">
    <location>
        <begin position="224"/>
        <end position="261"/>
    </location>
</feature>
<evidence type="ECO:0000256" key="4">
    <source>
        <dbReference type="SAM" id="Coils"/>
    </source>
</evidence>
<evidence type="ECO:0000313" key="7">
    <source>
        <dbReference type="Proteomes" id="UP000460287"/>
    </source>
</evidence>